<reference evidence="1 2" key="1">
    <citation type="submission" date="2019-06" db="EMBL/GenBank/DDBJ databases">
        <title>Draft genomes of female and male turbot (Scophthalmus maximus).</title>
        <authorList>
            <person name="Xu H."/>
            <person name="Xu X.-W."/>
            <person name="Shao C."/>
            <person name="Chen S."/>
        </authorList>
    </citation>
    <scope>NUCLEOTIDE SEQUENCE [LARGE SCALE GENOMIC DNA]</scope>
    <source>
        <strain evidence="1">Ysfricsl-2016a</strain>
        <tissue evidence="1">Blood</tissue>
    </source>
</reference>
<evidence type="ECO:0000313" key="2">
    <source>
        <dbReference type="Proteomes" id="UP000438429"/>
    </source>
</evidence>
<name>A0A6A4TGU5_SCOMX</name>
<proteinExistence type="predicted"/>
<dbReference type="AlphaFoldDB" id="A0A6A4TGU5"/>
<comment type="caution">
    <text evidence="1">The sequence shown here is derived from an EMBL/GenBank/DDBJ whole genome shotgun (WGS) entry which is preliminary data.</text>
</comment>
<organism evidence="1 2">
    <name type="scientific">Scophthalmus maximus</name>
    <name type="common">Turbot</name>
    <name type="synonym">Psetta maxima</name>
    <dbReference type="NCBI Taxonomy" id="52904"/>
    <lineage>
        <taxon>Eukaryota</taxon>
        <taxon>Metazoa</taxon>
        <taxon>Chordata</taxon>
        <taxon>Craniata</taxon>
        <taxon>Vertebrata</taxon>
        <taxon>Euteleostomi</taxon>
        <taxon>Actinopterygii</taxon>
        <taxon>Neopterygii</taxon>
        <taxon>Teleostei</taxon>
        <taxon>Neoteleostei</taxon>
        <taxon>Acanthomorphata</taxon>
        <taxon>Carangaria</taxon>
        <taxon>Pleuronectiformes</taxon>
        <taxon>Pleuronectoidei</taxon>
        <taxon>Scophthalmidae</taxon>
        <taxon>Scophthalmus</taxon>
    </lineage>
</organism>
<sequence length="218" mass="23715">MEDVAAGLKSLSFESGLGAEEKELLHLRARAAGLAFCRCAHALYLCELVRSLRLAELLGHNFILKPQYDFVGGDTADVWLSCTAVSTALKDPLLIDASCPLAMSGGISLSLNWACAVLYTLLNICTSASLRSSDALSLINELFQEKWMHAVQLNTESFISSSYAASLRGDEPFPWISLTEAQTKETPLLRFLSSNKLMQQCFSAAYKSLLVTPATVTL</sequence>
<accession>A0A6A4TGU5</accession>
<dbReference type="EMBL" id="VEVO01000003">
    <property type="protein sequence ID" value="KAF0044425.1"/>
    <property type="molecule type" value="Genomic_DNA"/>
</dbReference>
<dbReference type="Proteomes" id="UP000438429">
    <property type="component" value="Unassembled WGS sequence"/>
</dbReference>
<gene>
    <name evidence="1" type="ORF">F2P81_003583</name>
</gene>
<protein>
    <submittedName>
        <fullName evidence="1">Uncharacterized protein</fullName>
    </submittedName>
</protein>
<evidence type="ECO:0000313" key="1">
    <source>
        <dbReference type="EMBL" id="KAF0044425.1"/>
    </source>
</evidence>